<protein>
    <submittedName>
        <fullName evidence="1">Uncharacterized protein</fullName>
    </submittedName>
</protein>
<evidence type="ECO:0000313" key="2">
    <source>
        <dbReference type="Proteomes" id="UP001162992"/>
    </source>
</evidence>
<name>A0ACC2EPH0_DIPCM</name>
<keyword evidence="2" id="KW-1185">Reference proteome</keyword>
<reference evidence="2" key="1">
    <citation type="journal article" date="2024" name="Proc. Natl. Acad. Sci. U.S.A.">
        <title>Extraordinary preservation of gene collinearity over three hundred million years revealed in homosporous lycophytes.</title>
        <authorList>
            <person name="Li C."/>
            <person name="Wickell D."/>
            <person name="Kuo L.Y."/>
            <person name="Chen X."/>
            <person name="Nie B."/>
            <person name="Liao X."/>
            <person name="Peng D."/>
            <person name="Ji J."/>
            <person name="Jenkins J."/>
            <person name="Williams M."/>
            <person name="Shu S."/>
            <person name="Plott C."/>
            <person name="Barry K."/>
            <person name="Rajasekar S."/>
            <person name="Grimwood J."/>
            <person name="Han X."/>
            <person name="Sun S."/>
            <person name="Hou Z."/>
            <person name="He W."/>
            <person name="Dai G."/>
            <person name="Sun C."/>
            <person name="Schmutz J."/>
            <person name="Leebens-Mack J.H."/>
            <person name="Li F.W."/>
            <person name="Wang L."/>
        </authorList>
    </citation>
    <scope>NUCLEOTIDE SEQUENCE [LARGE SCALE GENOMIC DNA]</scope>
    <source>
        <strain evidence="2">cv. PW_Plant_1</strain>
    </source>
</reference>
<evidence type="ECO:0000313" key="1">
    <source>
        <dbReference type="EMBL" id="KAJ7568380.1"/>
    </source>
</evidence>
<proteinExistence type="predicted"/>
<sequence length="539" mass="59657">MEEASTVECDVDVGVPSHSIEGKEQVEQVAMKGPPTLPWMRYPVEVDKYEGWLLDRVPSLHPRLQEALRKIGIETLFPVQVAVWYETIGPGGGERDLCICSPTGSGKTLAYALPLIQSLSGRILRRLRALIVLPTRDLAMQVKTVFDSISPFVGLSIGLAVGQTSVAVEAAELVRFPQRFVSSLKQPGSDDFGVPESGVDVLVATPGRLMDHIKNTKGFTLEHLQFLVVDETDRLLREAYQDWLPSVLDAVATHVPSTGLSMKSKFSSIDNVKTIRHSGLERGYKGCTFPRVMKMVLSATLTKDPVKISQLKLHHPLYIASSAGNNLYKLPPQLKAFKLVCKADDKPLMLVALLQTFGKQRTIIFTASVVATHRLYVFLKCFEGLSSEVQEYSSLQHQMVRSKALEAFRGGDAHILVASDGMARGMDVDGVVNIVNYDMPVYIKTYIHRVGRTARAGRAGCSFTFLRKEEVRHFKSLLKKAQNSSCKNYRLPSSAVEALQPRYMSAFEKFKEFMASETAVSTGSHTKQATTNAKYLQTS</sequence>
<organism evidence="1 2">
    <name type="scientific">Diphasiastrum complanatum</name>
    <name type="common">Issler's clubmoss</name>
    <name type="synonym">Lycopodium complanatum</name>
    <dbReference type="NCBI Taxonomy" id="34168"/>
    <lineage>
        <taxon>Eukaryota</taxon>
        <taxon>Viridiplantae</taxon>
        <taxon>Streptophyta</taxon>
        <taxon>Embryophyta</taxon>
        <taxon>Tracheophyta</taxon>
        <taxon>Lycopodiopsida</taxon>
        <taxon>Lycopodiales</taxon>
        <taxon>Lycopodiaceae</taxon>
        <taxon>Lycopodioideae</taxon>
        <taxon>Diphasiastrum</taxon>
    </lineage>
</organism>
<gene>
    <name evidence="1" type="ORF">O6H91_01G030200</name>
</gene>
<dbReference type="Proteomes" id="UP001162992">
    <property type="component" value="Chromosome 1"/>
</dbReference>
<dbReference type="EMBL" id="CM055092">
    <property type="protein sequence ID" value="KAJ7568380.1"/>
    <property type="molecule type" value="Genomic_DNA"/>
</dbReference>
<comment type="caution">
    <text evidence="1">The sequence shown here is derived from an EMBL/GenBank/DDBJ whole genome shotgun (WGS) entry which is preliminary data.</text>
</comment>
<accession>A0ACC2EPH0</accession>